<dbReference type="EMBL" id="CAXIEN010000223">
    <property type="protein sequence ID" value="CAL1287867.1"/>
    <property type="molecule type" value="Genomic_DNA"/>
</dbReference>
<evidence type="ECO:0000313" key="2">
    <source>
        <dbReference type="EMBL" id="CAL1287867.1"/>
    </source>
</evidence>
<gene>
    <name evidence="2" type="ORF">LARSCL_LOCUS15063</name>
</gene>
<reference evidence="2 3" key="1">
    <citation type="submission" date="2024-04" db="EMBL/GenBank/DDBJ databases">
        <authorList>
            <person name="Rising A."/>
            <person name="Reimegard J."/>
            <person name="Sonavane S."/>
            <person name="Akerstrom W."/>
            <person name="Nylinder S."/>
            <person name="Hedman E."/>
            <person name="Kallberg Y."/>
        </authorList>
    </citation>
    <scope>NUCLEOTIDE SEQUENCE [LARGE SCALE GENOMIC DNA]</scope>
</reference>
<evidence type="ECO:0000256" key="1">
    <source>
        <dbReference type="SAM" id="MobiDB-lite"/>
    </source>
</evidence>
<dbReference type="Proteomes" id="UP001497382">
    <property type="component" value="Unassembled WGS sequence"/>
</dbReference>
<accession>A0AAV2AW75</accession>
<name>A0AAV2AW75_9ARAC</name>
<feature type="non-terminal residue" evidence="2">
    <location>
        <position position="1"/>
    </location>
</feature>
<proteinExistence type="predicted"/>
<feature type="region of interest" description="Disordered" evidence="1">
    <location>
        <begin position="28"/>
        <end position="67"/>
    </location>
</feature>
<comment type="caution">
    <text evidence="2">The sequence shown here is derived from an EMBL/GenBank/DDBJ whole genome shotgun (WGS) entry which is preliminary data.</text>
</comment>
<feature type="non-terminal residue" evidence="2">
    <location>
        <position position="67"/>
    </location>
</feature>
<sequence length="67" mass="7333">VKRKYPCDIESLCADLQKQVALRNQSAPKKISTMMLPPPGHSSSKAENSSAVGNKTLVKILPPPRFE</sequence>
<protein>
    <submittedName>
        <fullName evidence="2">Uncharacterized protein</fullName>
    </submittedName>
</protein>
<organism evidence="2 3">
    <name type="scientific">Larinioides sclopetarius</name>
    <dbReference type="NCBI Taxonomy" id="280406"/>
    <lineage>
        <taxon>Eukaryota</taxon>
        <taxon>Metazoa</taxon>
        <taxon>Ecdysozoa</taxon>
        <taxon>Arthropoda</taxon>
        <taxon>Chelicerata</taxon>
        <taxon>Arachnida</taxon>
        <taxon>Araneae</taxon>
        <taxon>Araneomorphae</taxon>
        <taxon>Entelegynae</taxon>
        <taxon>Araneoidea</taxon>
        <taxon>Araneidae</taxon>
        <taxon>Larinioides</taxon>
    </lineage>
</organism>
<feature type="compositionally biased region" description="Polar residues" evidence="1">
    <location>
        <begin position="41"/>
        <end position="53"/>
    </location>
</feature>
<dbReference type="AlphaFoldDB" id="A0AAV2AW75"/>
<keyword evidence="3" id="KW-1185">Reference proteome</keyword>
<evidence type="ECO:0000313" key="3">
    <source>
        <dbReference type="Proteomes" id="UP001497382"/>
    </source>
</evidence>